<dbReference type="PROSITE" id="PS51123">
    <property type="entry name" value="OMPA_2"/>
    <property type="match status" value="1"/>
</dbReference>
<feature type="domain" description="OmpA-like" evidence="6">
    <location>
        <begin position="106"/>
        <end position="224"/>
    </location>
</feature>
<evidence type="ECO:0000313" key="8">
    <source>
        <dbReference type="Proteomes" id="UP000488299"/>
    </source>
</evidence>
<dbReference type="InterPro" id="IPR006664">
    <property type="entry name" value="OMP_bac"/>
</dbReference>
<dbReference type="Pfam" id="PF13441">
    <property type="entry name" value="Gly-zipper_YMGG"/>
    <property type="match status" value="1"/>
</dbReference>
<dbReference type="PANTHER" id="PTHR30329:SF21">
    <property type="entry name" value="LIPOPROTEIN YIAD-RELATED"/>
    <property type="match status" value="1"/>
</dbReference>
<keyword evidence="2 4" id="KW-0472">Membrane</keyword>
<reference evidence="7 8" key="1">
    <citation type="submission" date="2019-10" db="EMBL/GenBank/DDBJ databases">
        <title>Rudanella paleaurantiibacter sp. nov., isolated from sludge.</title>
        <authorList>
            <person name="Xu S.Q."/>
        </authorList>
    </citation>
    <scope>NUCLEOTIDE SEQUENCE [LARGE SCALE GENOMIC DNA]</scope>
    <source>
        <strain evidence="7 8">HX-22-17</strain>
    </source>
</reference>
<dbReference type="AlphaFoldDB" id="A0A7J5U4H0"/>
<evidence type="ECO:0000256" key="1">
    <source>
        <dbReference type="ARBA" id="ARBA00004442"/>
    </source>
</evidence>
<dbReference type="InterPro" id="IPR027367">
    <property type="entry name" value="Gly-zipper_YMGG"/>
</dbReference>
<name>A0A7J5U4H0_9BACT</name>
<dbReference type="PRINTS" id="PR01021">
    <property type="entry name" value="OMPADOMAIN"/>
</dbReference>
<proteinExistence type="predicted"/>
<feature type="compositionally biased region" description="Basic and acidic residues" evidence="5">
    <location>
        <begin position="207"/>
        <end position="217"/>
    </location>
</feature>
<organism evidence="7 8">
    <name type="scientific">Rudanella paleaurantiibacter</name>
    <dbReference type="NCBI Taxonomy" id="2614655"/>
    <lineage>
        <taxon>Bacteria</taxon>
        <taxon>Pseudomonadati</taxon>
        <taxon>Bacteroidota</taxon>
        <taxon>Cytophagia</taxon>
        <taxon>Cytophagales</taxon>
        <taxon>Cytophagaceae</taxon>
        <taxon>Rudanella</taxon>
    </lineage>
</organism>
<dbReference type="PRINTS" id="PR01023">
    <property type="entry name" value="NAFLGMOTY"/>
</dbReference>
<evidence type="ECO:0000259" key="6">
    <source>
        <dbReference type="PROSITE" id="PS51123"/>
    </source>
</evidence>
<protein>
    <submittedName>
        <fullName evidence="7">OmpA family protein</fullName>
    </submittedName>
</protein>
<comment type="subcellular location">
    <subcellularLocation>
        <location evidence="1">Cell outer membrane</location>
    </subcellularLocation>
</comment>
<dbReference type="CDD" id="cd07185">
    <property type="entry name" value="OmpA_C-like"/>
    <property type="match status" value="1"/>
</dbReference>
<accession>A0A7J5U4H0</accession>
<evidence type="ECO:0000256" key="3">
    <source>
        <dbReference type="ARBA" id="ARBA00023237"/>
    </source>
</evidence>
<evidence type="ECO:0000256" key="5">
    <source>
        <dbReference type="SAM" id="MobiDB-lite"/>
    </source>
</evidence>
<feature type="compositionally biased region" description="Basic and acidic residues" evidence="5">
    <location>
        <begin position="224"/>
        <end position="236"/>
    </location>
</feature>
<keyword evidence="8" id="KW-1185">Reference proteome</keyword>
<evidence type="ECO:0000256" key="4">
    <source>
        <dbReference type="PROSITE-ProRule" id="PRU00473"/>
    </source>
</evidence>
<dbReference type="RefSeq" id="WP_152121810.1">
    <property type="nucleotide sequence ID" value="NZ_WELI01000001.1"/>
</dbReference>
<sequence>MNWNRGVSKKQMATVAIAFTLLSGDVLTGCKSAKRNTNKTQRGAAIGAAGGAAVGGIIGRRSGNTVMGAILGATVGGAAGAVIGRRMDKAAEEMQRDLPNAKVERVGEGIKITFGSDILFDVGKYDLKPQTQKDLADFAQTLQKYQDTDILVEGHADATGSDELNLRLSRQRADAVADYLKAQGVKAGRMDEKGYGESQPVADNDSEAGRQKNRRVDIAVFANDKMKRDAKNGNLD</sequence>
<dbReference type="InterPro" id="IPR006665">
    <property type="entry name" value="OmpA-like"/>
</dbReference>
<evidence type="ECO:0000256" key="2">
    <source>
        <dbReference type="ARBA" id="ARBA00023136"/>
    </source>
</evidence>
<gene>
    <name evidence="7" type="ORF">F5984_00505</name>
</gene>
<dbReference type="SUPFAM" id="SSF103088">
    <property type="entry name" value="OmpA-like"/>
    <property type="match status" value="1"/>
</dbReference>
<dbReference type="Proteomes" id="UP000488299">
    <property type="component" value="Unassembled WGS sequence"/>
</dbReference>
<comment type="caution">
    <text evidence="7">The sequence shown here is derived from an EMBL/GenBank/DDBJ whole genome shotgun (WGS) entry which is preliminary data.</text>
</comment>
<dbReference type="Gene3D" id="3.30.1330.60">
    <property type="entry name" value="OmpA-like domain"/>
    <property type="match status" value="1"/>
</dbReference>
<dbReference type="Pfam" id="PF00691">
    <property type="entry name" value="OmpA"/>
    <property type="match status" value="1"/>
</dbReference>
<dbReference type="InterPro" id="IPR050330">
    <property type="entry name" value="Bact_OuterMem_StrucFunc"/>
</dbReference>
<evidence type="ECO:0000313" key="7">
    <source>
        <dbReference type="EMBL" id="KAB7732477.1"/>
    </source>
</evidence>
<dbReference type="EMBL" id="WELI01000001">
    <property type="protein sequence ID" value="KAB7732477.1"/>
    <property type="molecule type" value="Genomic_DNA"/>
</dbReference>
<dbReference type="GO" id="GO:0009279">
    <property type="term" value="C:cell outer membrane"/>
    <property type="evidence" value="ECO:0007669"/>
    <property type="project" value="UniProtKB-SubCell"/>
</dbReference>
<feature type="region of interest" description="Disordered" evidence="5">
    <location>
        <begin position="190"/>
        <end position="236"/>
    </location>
</feature>
<dbReference type="InterPro" id="IPR036737">
    <property type="entry name" value="OmpA-like_sf"/>
</dbReference>
<dbReference type="PANTHER" id="PTHR30329">
    <property type="entry name" value="STATOR ELEMENT OF FLAGELLAR MOTOR COMPLEX"/>
    <property type="match status" value="1"/>
</dbReference>
<keyword evidence="3" id="KW-0998">Cell outer membrane</keyword>